<evidence type="ECO:0000256" key="6">
    <source>
        <dbReference type="ARBA" id="ARBA00023136"/>
    </source>
</evidence>
<evidence type="ECO:0000256" key="2">
    <source>
        <dbReference type="ARBA" id="ARBA00008806"/>
    </source>
</evidence>
<name>Q7WZN4_STEMA</name>
<accession>Q7WZN4</accession>
<reference evidence="8" key="1">
    <citation type="submission" date="2003-05" db="EMBL/GenBank/DDBJ databases">
        <title>Characterization of the transfer region of the 68 kb plasmid pBI1063.</title>
        <authorList>
            <person name="Battermann A."/>
            <person name="Disque-Kochem C."/>
            <person name="Dreiseikelmann B."/>
        </authorList>
    </citation>
    <scope>NUCLEOTIDE SEQUENCE</scope>
    <source>
        <plasmid evidence="8">pBI1063</plasmid>
    </source>
</reference>
<evidence type="ECO:0000256" key="4">
    <source>
        <dbReference type="ARBA" id="ARBA00022692"/>
    </source>
</evidence>
<keyword evidence="5 7" id="KW-1133">Transmembrane helix</keyword>
<keyword evidence="6 7" id="KW-0472">Membrane</keyword>
<dbReference type="EMBL" id="AY299014">
    <property type="protein sequence ID" value="AAP82038.1"/>
    <property type="molecule type" value="Genomic_DNA"/>
</dbReference>
<evidence type="ECO:0000256" key="5">
    <source>
        <dbReference type="ARBA" id="ARBA00022989"/>
    </source>
</evidence>
<evidence type="ECO:0000256" key="3">
    <source>
        <dbReference type="ARBA" id="ARBA00022475"/>
    </source>
</evidence>
<evidence type="ECO:0000256" key="1">
    <source>
        <dbReference type="ARBA" id="ARBA00004651"/>
    </source>
</evidence>
<comment type="similarity">
    <text evidence="2">Belongs to the VirD4/TraG family.</text>
</comment>
<keyword evidence="3" id="KW-1003">Cell membrane</keyword>
<dbReference type="SUPFAM" id="SSF52540">
    <property type="entry name" value="P-loop containing nucleoside triphosphate hydrolases"/>
    <property type="match status" value="1"/>
</dbReference>
<evidence type="ECO:0000313" key="8">
    <source>
        <dbReference type="EMBL" id="AAP82038.1"/>
    </source>
</evidence>
<dbReference type="Gene3D" id="3.40.50.300">
    <property type="entry name" value="P-loop containing nucleotide triphosphate hydrolases"/>
    <property type="match status" value="1"/>
</dbReference>
<dbReference type="InterPro" id="IPR051539">
    <property type="entry name" value="T4SS-coupling_protein"/>
</dbReference>
<proteinExistence type="inferred from homology"/>
<dbReference type="InterPro" id="IPR003688">
    <property type="entry name" value="TraG/VirD4"/>
</dbReference>
<geneLocation type="plasmid" evidence="8">
    <name>pBI1063</name>
</geneLocation>
<protein>
    <submittedName>
        <fullName evidence="8">Putative transfer protein</fullName>
    </submittedName>
</protein>
<dbReference type="CDD" id="cd01127">
    <property type="entry name" value="TrwB_TraG_TraD_VirD4"/>
    <property type="match status" value="1"/>
</dbReference>
<gene>
    <name evidence="8" type="primary">traG</name>
</gene>
<sequence>MTEEIKDREKRFHAIGIPALTLYWGVVSSLCTQYAAGRLKYHPALGEPLFAHFYAPWSWFSWQAKFYNSAPATFNNTYVGFLSGAGIGLGAYVLTHGLKNRKLKQHLDAHGTAHFAKRAEIEEAGLLPAEGKKGTGVFVGGWRDEKGVLRYLRHNGPEHVAVVAPTRSGKGISIVNNTLLSWPDSVVVGDLKEELFNGTAGWRSKYAKNRILKFAPSSPTSPTRFNPLAEVRLGTPYEVGDVQNITTVIVDPSGKGMDRLGHFEKTAQQFLVGLVLHVLYQVRDGEGRCANLGDVSDAMSNPQRAHTELYEEMMNNTHLNGQVHMAVAKQGRTQADRPEEEQGSVLSTAQSFFSLYDDPIVRGNVAHSDFQVMDLMNADDPITLYLCPSPENKDRMKPLIRLVKSQILRVLLRPSIQMVNGREVSPHKRRLLLLFDELPSFGKLEVLQENLAYMAGYGIKAMLIMQDFSQLRSREAYGPEEQIIANCHILAAFAPNRPETADILSKMTGTSTYMKEKTTLSGKRMAAMHQNVSVSIEEQQRPLMTADEIRTLPGAKKTKEGRVIAPGEMLIFVAGTAVIRGVQSVYFLDPQMSKRWGLPYESPAWSAPAPLLAPDEDNPYLEDGHDQGMDAGVAVEEFRVH</sequence>
<evidence type="ECO:0000256" key="7">
    <source>
        <dbReference type="SAM" id="Phobius"/>
    </source>
</evidence>
<dbReference type="PANTHER" id="PTHR37937:SF1">
    <property type="entry name" value="CONJUGATIVE TRANSFER: DNA TRANSPORT"/>
    <property type="match status" value="1"/>
</dbReference>
<dbReference type="InterPro" id="IPR027417">
    <property type="entry name" value="P-loop_NTPase"/>
</dbReference>
<dbReference type="NCBIfam" id="NF010453">
    <property type="entry name" value="PRK13880.1"/>
    <property type="match status" value="1"/>
</dbReference>
<dbReference type="GO" id="GO:0005886">
    <property type="term" value="C:plasma membrane"/>
    <property type="evidence" value="ECO:0007669"/>
    <property type="project" value="UniProtKB-SubCell"/>
</dbReference>
<dbReference type="PANTHER" id="PTHR37937">
    <property type="entry name" value="CONJUGATIVE TRANSFER: DNA TRANSPORT"/>
    <property type="match status" value="1"/>
</dbReference>
<feature type="transmembrane region" description="Helical" evidence="7">
    <location>
        <begin position="77"/>
        <end position="95"/>
    </location>
</feature>
<dbReference type="Pfam" id="PF02534">
    <property type="entry name" value="T4SS-DNA_transf"/>
    <property type="match status" value="1"/>
</dbReference>
<feature type="transmembrane region" description="Helical" evidence="7">
    <location>
        <begin position="12"/>
        <end position="36"/>
    </location>
</feature>
<dbReference type="AlphaFoldDB" id="Q7WZN4"/>
<comment type="subcellular location">
    <subcellularLocation>
        <location evidence="1">Cell membrane</location>
        <topology evidence="1">Multi-pass membrane protein</topology>
    </subcellularLocation>
</comment>
<keyword evidence="4 7" id="KW-0812">Transmembrane</keyword>
<keyword evidence="8" id="KW-0614">Plasmid</keyword>
<organism evidence="8">
    <name type="scientific">Stenotrophomonas maltophilia</name>
    <name type="common">Pseudomonas maltophilia</name>
    <name type="synonym">Xanthomonas maltophilia</name>
    <dbReference type="NCBI Taxonomy" id="40324"/>
    <lineage>
        <taxon>Bacteria</taxon>
        <taxon>Pseudomonadati</taxon>
        <taxon>Pseudomonadota</taxon>
        <taxon>Gammaproteobacteria</taxon>
        <taxon>Lysobacterales</taxon>
        <taxon>Lysobacteraceae</taxon>
        <taxon>Stenotrophomonas</taxon>
        <taxon>Stenotrophomonas maltophilia group</taxon>
    </lineage>
</organism>